<organism evidence="2 3">
    <name type="scientific">Rossellomorea aquimaris</name>
    <dbReference type="NCBI Taxonomy" id="189382"/>
    <lineage>
        <taxon>Bacteria</taxon>
        <taxon>Bacillati</taxon>
        <taxon>Bacillota</taxon>
        <taxon>Bacilli</taxon>
        <taxon>Bacillales</taxon>
        <taxon>Bacillaceae</taxon>
        <taxon>Rossellomorea</taxon>
    </lineage>
</organism>
<evidence type="ECO:0000256" key="1">
    <source>
        <dbReference type="SAM" id="Phobius"/>
    </source>
</evidence>
<proteinExistence type="predicted"/>
<keyword evidence="1" id="KW-1133">Transmembrane helix</keyword>
<sequence length="77" mass="8586">MEVLLSIIQDLLSKTKVLLSKTDNLLSIPLRLFFINGAISSIPAIYYLTQRDIIKFKKSAATMDYVLAPPCTPARSD</sequence>
<dbReference type="Proteomes" id="UP000182062">
    <property type="component" value="Unassembled WGS sequence"/>
</dbReference>
<keyword evidence="1" id="KW-0472">Membrane</keyword>
<keyword evidence="3" id="KW-1185">Reference proteome</keyword>
<feature type="transmembrane region" description="Helical" evidence="1">
    <location>
        <begin position="28"/>
        <end position="48"/>
    </location>
</feature>
<accession>A0A1J6VPF7</accession>
<comment type="caution">
    <text evidence="2">The sequence shown here is derived from an EMBL/GenBank/DDBJ whole genome shotgun (WGS) entry which is preliminary data.</text>
</comment>
<evidence type="ECO:0000313" key="3">
    <source>
        <dbReference type="Proteomes" id="UP000182062"/>
    </source>
</evidence>
<dbReference type="AlphaFoldDB" id="A0A1J6VPF7"/>
<protein>
    <submittedName>
        <fullName evidence="2">Uncharacterized protein</fullName>
    </submittedName>
</protein>
<evidence type="ECO:0000313" key="2">
    <source>
        <dbReference type="EMBL" id="OIU66340.1"/>
    </source>
</evidence>
<keyword evidence="1" id="KW-0812">Transmembrane</keyword>
<gene>
    <name evidence="2" type="ORF">BHE18_15965</name>
</gene>
<dbReference type="EMBL" id="MINN01000161">
    <property type="protein sequence ID" value="OIU66340.1"/>
    <property type="molecule type" value="Genomic_DNA"/>
</dbReference>
<name>A0A1J6VPF7_9BACI</name>
<reference evidence="2 3" key="1">
    <citation type="submission" date="2016-09" db="EMBL/GenBank/DDBJ databases">
        <title>Bacillus aquimaris SAMM genome sequence reveals colonization and biosurfactant production capacities.</title>
        <authorList>
            <person name="Waghmode S.R."/>
            <person name="Suryavanshi M.V."/>
        </authorList>
    </citation>
    <scope>NUCLEOTIDE SEQUENCE [LARGE SCALE GENOMIC DNA]</scope>
    <source>
        <strain evidence="2 3">SAMM</strain>
    </source>
</reference>